<evidence type="ECO:0000256" key="6">
    <source>
        <dbReference type="ARBA" id="ARBA00023125"/>
    </source>
</evidence>
<organism evidence="9 10">
    <name type="scientific">Pollutimonas thiosulfatoxidans</name>
    <dbReference type="NCBI Taxonomy" id="2028345"/>
    <lineage>
        <taxon>Bacteria</taxon>
        <taxon>Pseudomonadati</taxon>
        <taxon>Pseudomonadota</taxon>
        <taxon>Betaproteobacteria</taxon>
        <taxon>Burkholderiales</taxon>
        <taxon>Alcaligenaceae</taxon>
        <taxon>Pollutimonas</taxon>
    </lineage>
</organism>
<evidence type="ECO:0000313" key="9">
    <source>
        <dbReference type="EMBL" id="QAA93549.1"/>
    </source>
</evidence>
<keyword evidence="10" id="KW-1185">Reference proteome</keyword>
<evidence type="ECO:0000256" key="1">
    <source>
        <dbReference type="ARBA" id="ARBA00008136"/>
    </source>
</evidence>
<dbReference type="KEGG" id="pus:CKA81_06635"/>
<dbReference type="EC" id="3.4.-.-" evidence="8"/>
<keyword evidence="4 8" id="KW-0378">Hydrolase</keyword>
<dbReference type="PANTHER" id="PTHR13604:SF0">
    <property type="entry name" value="ABASIC SITE PROCESSING PROTEIN HMCES"/>
    <property type="match status" value="1"/>
</dbReference>
<keyword evidence="2 8" id="KW-0645">Protease</keyword>
<reference evidence="9 10" key="1">
    <citation type="submission" date="2017-08" db="EMBL/GenBank/DDBJ databases">
        <authorList>
            <person name="Park S.-J."/>
            <person name="Kim H."/>
        </authorList>
    </citation>
    <scope>NUCLEOTIDE SEQUENCE [LARGE SCALE GENOMIC DNA]</scope>
    <source>
        <strain evidence="10">ye3</strain>
    </source>
</reference>
<dbReference type="Pfam" id="PF02586">
    <property type="entry name" value="SRAP"/>
    <property type="match status" value="1"/>
</dbReference>
<protein>
    <recommendedName>
        <fullName evidence="8">Abasic site processing protein</fullName>
        <ecNumber evidence="8">3.4.-.-</ecNumber>
    </recommendedName>
</protein>
<evidence type="ECO:0000313" key="10">
    <source>
        <dbReference type="Proteomes" id="UP000283474"/>
    </source>
</evidence>
<dbReference type="OrthoDB" id="6192129at2"/>
<dbReference type="GO" id="GO:0003697">
    <property type="term" value="F:single-stranded DNA binding"/>
    <property type="evidence" value="ECO:0007669"/>
    <property type="project" value="InterPro"/>
</dbReference>
<keyword evidence="5" id="KW-0190">Covalent protein-DNA linkage</keyword>
<evidence type="ECO:0000256" key="2">
    <source>
        <dbReference type="ARBA" id="ARBA00022670"/>
    </source>
</evidence>
<keyword evidence="7" id="KW-0456">Lyase</keyword>
<dbReference type="InterPro" id="IPR003738">
    <property type="entry name" value="SRAP"/>
</dbReference>
<dbReference type="GO" id="GO:0106300">
    <property type="term" value="P:protein-DNA covalent cross-linking repair"/>
    <property type="evidence" value="ECO:0007669"/>
    <property type="project" value="InterPro"/>
</dbReference>
<evidence type="ECO:0000256" key="3">
    <source>
        <dbReference type="ARBA" id="ARBA00022763"/>
    </source>
</evidence>
<proteinExistence type="inferred from homology"/>
<dbReference type="AlphaFoldDB" id="A0A410GB86"/>
<dbReference type="EMBL" id="CP022987">
    <property type="protein sequence ID" value="QAA93549.1"/>
    <property type="molecule type" value="Genomic_DNA"/>
</dbReference>
<evidence type="ECO:0000256" key="5">
    <source>
        <dbReference type="ARBA" id="ARBA00023124"/>
    </source>
</evidence>
<evidence type="ECO:0000256" key="8">
    <source>
        <dbReference type="RuleBase" id="RU364100"/>
    </source>
</evidence>
<dbReference type="Proteomes" id="UP000283474">
    <property type="component" value="Chromosome"/>
</dbReference>
<keyword evidence="6" id="KW-0238">DNA-binding</keyword>
<dbReference type="PANTHER" id="PTHR13604">
    <property type="entry name" value="DC12-RELATED"/>
    <property type="match status" value="1"/>
</dbReference>
<dbReference type="InterPro" id="IPR036590">
    <property type="entry name" value="SRAP-like"/>
</dbReference>
<name>A0A410GB86_9BURK</name>
<gene>
    <name evidence="9" type="ORF">CKA81_06635</name>
</gene>
<evidence type="ECO:0000256" key="4">
    <source>
        <dbReference type="ARBA" id="ARBA00022801"/>
    </source>
</evidence>
<dbReference type="GO" id="GO:0006508">
    <property type="term" value="P:proteolysis"/>
    <property type="evidence" value="ECO:0007669"/>
    <property type="project" value="UniProtKB-KW"/>
</dbReference>
<dbReference type="GO" id="GO:0016829">
    <property type="term" value="F:lyase activity"/>
    <property type="evidence" value="ECO:0007669"/>
    <property type="project" value="UniProtKB-KW"/>
</dbReference>
<dbReference type="Gene3D" id="3.90.1680.10">
    <property type="entry name" value="SOS response associated peptidase-like"/>
    <property type="match status" value="1"/>
</dbReference>
<evidence type="ECO:0000256" key="7">
    <source>
        <dbReference type="ARBA" id="ARBA00023239"/>
    </source>
</evidence>
<sequence length="226" mass="25647">MCGRIRQAGDGEQYMETMNWDPRALFDDEKRLRHNVPPGTRPLSFHRLGDGAQHADNLFWGYKPPWYKRGPARNARLDTVLKGSPFWKPLLARRIIVPADGWYEWTGEKGDKQPWYISPKDGQPILLPGLTAWLPGREVLAETGFAIVTDDSAGGVVDIHDRRPVTLTPDDALEWVDPETPIVEALELLSTARPESAFQWWQVTRAVGNSRYQVPDAIEPLWLGLK</sequence>
<keyword evidence="3" id="KW-0227">DNA damage</keyword>
<comment type="similarity">
    <text evidence="1 8">Belongs to the SOS response-associated peptidase family.</text>
</comment>
<dbReference type="GO" id="GO:0008233">
    <property type="term" value="F:peptidase activity"/>
    <property type="evidence" value="ECO:0007669"/>
    <property type="project" value="UniProtKB-KW"/>
</dbReference>
<dbReference type="SUPFAM" id="SSF143081">
    <property type="entry name" value="BB1717-like"/>
    <property type="match status" value="1"/>
</dbReference>
<accession>A0A410GB86</accession>